<dbReference type="AlphaFoldDB" id="A0AA38XGX2"/>
<reference evidence="1" key="1">
    <citation type="submission" date="2022-10" db="EMBL/GenBank/DDBJ databases">
        <title>Culturing micro-colonial fungi from biological soil crusts in the Mojave desert and describing Neophaeococcomyces mojavensis, and introducing the new genera and species Taxawa tesnikishii.</title>
        <authorList>
            <person name="Kurbessoian T."/>
            <person name="Stajich J.E."/>
        </authorList>
    </citation>
    <scope>NUCLEOTIDE SEQUENCE</scope>
    <source>
        <strain evidence="1">TK_41</strain>
    </source>
</reference>
<comment type="caution">
    <text evidence="1">The sequence shown here is derived from an EMBL/GenBank/DDBJ whole genome shotgun (WGS) entry which is preliminary data.</text>
</comment>
<sequence length="133" mass="15172">MTSKESALCPTMTCIKRLQQIGACPHLANSVRNLESHPFSLAENLLNGRNHEREVLEVTESPWSTLPLRELSDFERNRIIARLYSAYLEEIAAQHEIQGLGILSTLQKTLAPFKQLNSISWMDRELPMGEHME</sequence>
<gene>
    <name evidence="1" type="ORF">H2200_003159</name>
</gene>
<keyword evidence="2" id="KW-1185">Reference proteome</keyword>
<protein>
    <submittedName>
        <fullName evidence="1">Uncharacterized protein</fullName>
    </submittedName>
</protein>
<dbReference type="Proteomes" id="UP001172673">
    <property type="component" value="Unassembled WGS sequence"/>
</dbReference>
<accession>A0AA38XGX2</accession>
<proteinExistence type="predicted"/>
<organism evidence="1 2">
    <name type="scientific">Cladophialophora chaetospira</name>
    <dbReference type="NCBI Taxonomy" id="386627"/>
    <lineage>
        <taxon>Eukaryota</taxon>
        <taxon>Fungi</taxon>
        <taxon>Dikarya</taxon>
        <taxon>Ascomycota</taxon>
        <taxon>Pezizomycotina</taxon>
        <taxon>Eurotiomycetes</taxon>
        <taxon>Chaetothyriomycetidae</taxon>
        <taxon>Chaetothyriales</taxon>
        <taxon>Herpotrichiellaceae</taxon>
        <taxon>Cladophialophora</taxon>
    </lineage>
</organism>
<evidence type="ECO:0000313" key="2">
    <source>
        <dbReference type="Proteomes" id="UP001172673"/>
    </source>
</evidence>
<evidence type="ECO:0000313" key="1">
    <source>
        <dbReference type="EMBL" id="KAJ9613217.1"/>
    </source>
</evidence>
<name>A0AA38XGX2_9EURO</name>
<dbReference type="EMBL" id="JAPDRK010000004">
    <property type="protein sequence ID" value="KAJ9613217.1"/>
    <property type="molecule type" value="Genomic_DNA"/>
</dbReference>